<name>A0A0C9XRB7_9AGAR</name>
<dbReference type="EMBL" id="KN838629">
    <property type="protein sequence ID" value="KIK00262.1"/>
    <property type="molecule type" value="Genomic_DNA"/>
</dbReference>
<keyword evidence="2" id="KW-1185">Reference proteome</keyword>
<dbReference type="HOGENOM" id="CLU_2942142_0_0_1"/>
<organism evidence="1 2">
    <name type="scientific">Laccaria amethystina LaAM-08-1</name>
    <dbReference type="NCBI Taxonomy" id="1095629"/>
    <lineage>
        <taxon>Eukaryota</taxon>
        <taxon>Fungi</taxon>
        <taxon>Dikarya</taxon>
        <taxon>Basidiomycota</taxon>
        <taxon>Agaricomycotina</taxon>
        <taxon>Agaricomycetes</taxon>
        <taxon>Agaricomycetidae</taxon>
        <taxon>Agaricales</taxon>
        <taxon>Agaricineae</taxon>
        <taxon>Hydnangiaceae</taxon>
        <taxon>Laccaria</taxon>
    </lineage>
</organism>
<evidence type="ECO:0000313" key="1">
    <source>
        <dbReference type="EMBL" id="KIK00262.1"/>
    </source>
</evidence>
<reference evidence="2" key="2">
    <citation type="submission" date="2015-01" db="EMBL/GenBank/DDBJ databases">
        <title>Evolutionary Origins and Diversification of the Mycorrhizal Mutualists.</title>
        <authorList>
            <consortium name="DOE Joint Genome Institute"/>
            <consortium name="Mycorrhizal Genomics Consortium"/>
            <person name="Kohler A."/>
            <person name="Kuo A."/>
            <person name="Nagy L.G."/>
            <person name="Floudas D."/>
            <person name="Copeland A."/>
            <person name="Barry K.W."/>
            <person name="Cichocki N."/>
            <person name="Veneault-Fourrey C."/>
            <person name="LaButti K."/>
            <person name="Lindquist E.A."/>
            <person name="Lipzen A."/>
            <person name="Lundell T."/>
            <person name="Morin E."/>
            <person name="Murat C."/>
            <person name="Riley R."/>
            <person name="Ohm R."/>
            <person name="Sun H."/>
            <person name="Tunlid A."/>
            <person name="Henrissat B."/>
            <person name="Grigoriev I.V."/>
            <person name="Hibbett D.S."/>
            <person name="Martin F."/>
        </authorList>
    </citation>
    <scope>NUCLEOTIDE SEQUENCE [LARGE SCALE GENOMIC DNA]</scope>
    <source>
        <strain evidence="2">LaAM-08-1</strain>
    </source>
</reference>
<reference evidence="1 2" key="1">
    <citation type="submission" date="2014-04" db="EMBL/GenBank/DDBJ databases">
        <authorList>
            <consortium name="DOE Joint Genome Institute"/>
            <person name="Kuo A."/>
            <person name="Kohler A."/>
            <person name="Nagy L.G."/>
            <person name="Floudas D."/>
            <person name="Copeland A."/>
            <person name="Barry K.W."/>
            <person name="Cichocki N."/>
            <person name="Veneault-Fourrey C."/>
            <person name="LaButti K."/>
            <person name="Lindquist E.A."/>
            <person name="Lipzen A."/>
            <person name="Lundell T."/>
            <person name="Morin E."/>
            <person name="Murat C."/>
            <person name="Sun H."/>
            <person name="Tunlid A."/>
            <person name="Henrissat B."/>
            <person name="Grigoriev I.V."/>
            <person name="Hibbett D.S."/>
            <person name="Martin F."/>
            <person name="Nordberg H.P."/>
            <person name="Cantor M.N."/>
            <person name="Hua S.X."/>
        </authorList>
    </citation>
    <scope>NUCLEOTIDE SEQUENCE [LARGE SCALE GENOMIC DNA]</scope>
    <source>
        <strain evidence="1 2">LaAM-08-1</strain>
    </source>
</reference>
<gene>
    <name evidence="1" type="ORF">K443DRAFT_679263</name>
</gene>
<evidence type="ECO:0000313" key="2">
    <source>
        <dbReference type="Proteomes" id="UP000054477"/>
    </source>
</evidence>
<dbReference type="AlphaFoldDB" id="A0A0C9XRB7"/>
<accession>A0A0C9XRB7</accession>
<dbReference type="Proteomes" id="UP000054477">
    <property type="component" value="Unassembled WGS sequence"/>
</dbReference>
<proteinExistence type="predicted"/>
<protein>
    <submittedName>
        <fullName evidence="1">Unplaced genomic scaffold K443scaffold_94, whole genome shotgun sequence</fullName>
    </submittedName>
</protein>
<sequence length="60" mass="6974">MLPPSNPATRCLLRQTTRKLRFQQTPRAREIVTPQRFDPLVAFGILPRYNSDTRIPPTCH</sequence>